<name>A0ACC2E1L9_DIPCM</name>
<reference evidence="2" key="1">
    <citation type="journal article" date="2024" name="Proc. Natl. Acad. Sci. U.S.A.">
        <title>Extraordinary preservation of gene collinearity over three hundred million years revealed in homosporous lycophytes.</title>
        <authorList>
            <person name="Li C."/>
            <person name="Wickell D."/>
            <person name="Kuo L.Y."/>
            <person name="Chen X."/>
            <person name="Nie B."/>
            <person name="Liao X."/>
            <person name="Peng D."/>
            <person name="Ji J."/>
            <person name="Jenkins J."/>
            <person name="Williams M."/>
            <person name="Shu S."/>
            <person name="Plott C."/>
            <person name="Barry K."/>
            <person name="Rajasekar S."/>
            <person name="Grimwood J."/>
            <person name="Han X."/>
            <person name="Sun S."/>
            <person name="Hou Z."/>
            <person name="He W."/>
            <person name="Dai G."/>
            <person name="Sun C."/>
            <person name="Schmutz J."/>
            <person name="Leebens-Mack J.H."/>
            <person name="Li F.W."/>
            <person name="Wang L."/>
        </authorList>
    </citation>
    <scope>NUCLEOTIDE SEQUENCE [LARGE SCALE GENOMIC DNA]</scope>
    <source>
        <strain evidence="2">cv. PW_Plant_1</strain>
    </source>
</reference>
<protein>
    <submittedName>
        <fullName evidence="1">Uncharacterized protein</fullName>
    </submittedName>
</protein>
<gene>
    <name evidence="1" type="ORF">O6H91_04G132700</name>
</gene>
<dbReference type="EMBL" id="CM055095">
    <property type="protein sequence ID" value="KAJ7560503.1"/>
    <property type="molecule type" value="Genomic_DNA"/>
</dbReference>
<organism evidence="1 2">
    <name type="scientific">Diphasiastrum complanatum</name>
    <name type="common">Issler's clubmoss</name>
    <name type="synonym">Lycopodium complanatum</name>
    <dbReference type="NCBI Taxonomy" id="34168"/>
    <lineage>
        <taxon>Eukaryota</taxon>
        <taxon>Viridiplantae</taxon>
        <taxon>Streptophyta</taxon>
        <taxon>Embryophyta</taxon>
        <taxon>Tracheophyta</taxon>
        <taxon>Lycopodiopsida</taxon>
        <taxon>Lycopodiales</taxon>
        <taxon>Lycopodiaceae</taxon>
        <taxon>Lycopodioideae</taxon>
        <taxon>Diphasiastrum</taxon>
    </lineage>
</organism>
<comment type="caution">
    <text evidence="1">The sequence shown here is derived from an EMBL/GenBank/DDBJ whole genome shotgun (WGS) entry which is preliminary data.</text>
</comment>
<sequence>MQDPKREILDVLRGLVDKPSLRKQAEILRYYFTPDCKFYHFYINIGSGVEDLICIYQLAELLFNYDGVDVYKVLYEEAENAMAVHCVVYIRPWSKLLRKVELDIFVLLELEDWLNEDGKVVKKIRVQRDYFERAPFILAIPIIGDIYASQTLRFLIGLFQARLFMLMRLIFMIFLPKHIAQGLLGL</sequence>
<keyword evidence="2" id="KW-1185">Reference proteome</keyword>
<evidence type="ECO:0000313" key="2">
    <source>
        <dbReference type="Proteomes" id="UP001162992"/>
    </source>
</evidence>
<evidence type="ECO:0000313" key="1">
    <source>
        <dbReference type="EMBL" id="KAJ7560503.1"/>
    </source>
</evidence>
<proteinExistence type="predicted"/>
<accession>A0ACC2E1L9</accession>
<dbReference type="Proteomes" id="UP001162992">
    <property type="component" value="Chromosome 4"/>
</dbReference>